<comment type="subcellular location">
    <subcellularLocation>
        <location evidence="1">Membrane</location>
        <topology evidence="1">Multi-pass membrane protein</topology>
    </subcellularLocation>
</comment>
<dbReference type="CDD" id="cd19990">
    <property type="entry name" value="PBP1_GABAb_receptor_plant"/>
    <property type="match status" value="1"/>
</dbReference>
<evidence type="ECO:0000313" key="19">
    <source>
        <dbReference type="EMBL" id="KAF9612898.1"/>
    </source>
</evidence>
<comment type="function">
    <text evidence="14">Glutamate-gated receptor that probably acts as a non-selective cation channel. May be involved in light-signal transduction and calcium homeostasis via the regulation of calcium influx into cells.</text>
</comment>
<evidence type="ECO:0000256" key="8">
    <source>
        <dbReference type="ARBA" id="ARBA00023065"/>
    </source>
</evidence>
<evidence type="ECO:0000256" key="7">
    <source>
        <dbReference type="ARBA" id="ARBA00022989"/>
    </source>
</evidence>
<evidence type="ECO:0000256" key="10">
    <source>
        <dbReference type="ARBA" id="ARBA00023170"/>
    </source>
</evidence>
<keyword evidence="11" id="KW-0325">Glycoprotein</keyword>
<feature type="signal peptide" evidence="17">
    <location>
        <begin position="1"/>
        <end position="29"/>
    </location>
</feature>
<dbReference type="InterPro" id="IPR000337">
    <property type="entry name" value="GPCR_3"/>
</dbReference>
<feature type="domain" description="Ionotropic glutamate receptor C-terminal" evidence="18">
    <location>
        <begin position="446"/>
        <end position="754"/>
    </location>
</feature>
<dbReference type="InterPro" id="IPR044440">
    <property type="entry name" value="GABAb_receptor_plant_PBP1"/>
</dbReference>
<evidence type="ECO:0000256" key="13">
    <source>
        <dbReference type="ARBA" id="ARBA00023303"/>
    </source>
</evidence>
<dbReference type="Pfam" id="PF01094">
    <property type="entry name" value="ANF_receptor"/>
    <property type="match status" value="1"/>
</dbReference>
<dbReference type="InterPro" id="IPR017103">
    <property type="entry name" value="Iontropic_Glu_rcpt_pln"/>
</dbReference>
<sequence length="859" mass="96090">MIKKTCGPSLKLMFFLSCLLWIICIYTAAQTISITPTPFQVGVMLDLDSRVGKTSNTCMSMALSDFYDVNNHYSTRLTLHTINSTDVVTAVISAYGLLKDVRVQVIVGPQKSEQAEFVAGLGNKTHVPVVSFSASSPSLSHSQMPYFVRMTQNDTYQLEAIASIVQLFGWKEVVLIYEGTDYGHGIIPYFTDAFQRINVRVPHRSVIAPSAKDDEILKELHKLSTMSTRVFIVHISATSLGLRFFQNVKDVELMSEGNAWIITEELTNMLGSLNNSVIDLMRGVLGVKPYIPRSRDLNNFRARLMRMNTFQENTATGHNLDLFCLHAYDTIWALAMAAEKVCGNHSCRVSKMDKTATYLAEIEKSEMGSELLKEILNSEFEGLSGDIRLVDGQLQPTIFQILNVVGTGEREIGFWIPKVGIPHLRPIMWPGEVMDAPNGSVVPTKKLKIGVPVKCSFTEFVKVEVDLSNNGTKVTGYCIDVFDAVMKLLPYVVPYEYVPFRKPNGDRAGNYTNLIHQVFLQKYDAVVGDVTITAKRSLSVDFSRPYTNGGIAMLVPNAYEKSNMFMIFFAPFTWGVWFTSGTKVVDGLKTAPNFILKIFLAPFCFFMIWIYCDLYMKNLNDDSGQLMAVDVKDLIRNGDYVGYQKDSLVEKVLMELNFDESKLRIYDSLEEYEEALDKGSKNGGVAAIFDEMPYIKLLLTKFGYKYRTVGPIYQLDGFGFVFPRGSHLTADVSRAILPVLEEKLVQIETAWLGSEKAWSDQNKDLPPNTIPLKKMWGIFAIVGVLLVIVLVLFLLASIDKLSATNPPVPPNVDNVEALEENVMAVDAPQAERQRQYVSDNDSETLYGASLPAFLELAIV</sequence>
<feature type="transmembrane region" description="Helical" evidence="16">
    <location>
        <begin position="594"/>
        <end position="611"/>
    </location>
</feature>
<evidence type="ECO:0000256" key="2">
    <source>
        <dbReference type="ARBA" id="ARBA00008685"/>
    </source>
</evidence>
<dbReference type="EMBL" id="JADFTS010000003">
    <property type="protein sequence ID" value="KAF9612898.1"/>
    <property type="molecule type" value="Genomic_DNA"/>
</dbReference>
<evidence type="ECO:0000256" key="11">
    <source>
        <dbReference type="ARBA" id="ARBA00023180"/>
    </source>
</evidence>
<dbReference type="GO" id="GO:0015276">
    <property type="term" value="F:ligand-gated monoatomic ion channel activity"/>
    <property type="evidence" value="ECO:0007669"/>
    <property type="project" value="InterPro"/>
</dbReference>
<evidence type="ECO:0000256" key="17">
    <source>
        <dbReference type="SAM" id="SignalP"/>
    </source>
</evidence>
<dbReference type="OrthoDB" id="5984008at2759"/>
<keyword evidence="10 15" id="KW-0675">Receptor</keyword>
<evidence type="ECO:0000256" key="1">
    <source>
        <dbReference type="ARBA" id="ARBA00004141"/>
    </source>
</evidence>
<dbReference type="InterPro" id="IPR015683">
    <property type="entry name" value="Ionotropic_Glu_rcpt"/>
</dbReference>
<dbReference type="PANTHER" id="PTHR34836">
    <property type="entry name" value="OS06G0188250 PROTEIN"/>
    <property type="match status" value="1"/>
</dbReference>
<protein>
    <recommendedName>
        <fullName evidence="15">Glutamate receptor</fullName>
    </recommendedName>
</protein>
<dbReference type="SMART" id="SM00079">
    <property type="entry name" value="PBPe"/>
    <property type="match status" value="1"/>
</dbReference>
<evidence type="ECO:0000256" key="5">
    <source>
        <dbReference type="ARBA" id="ARBA00022692"/>
    </source>
</evidence>
<dbReference type="PRINTS" id="PR00248">
    <property type="entry name" value="GPCRMGR"/>
</dbReference>
<dbReference type="PIRSF" id="PIRSF037090">
    <property type="entry name" value="Iontro_Glu-like_rcpt_pln"/>
    <property type="match status" value="1"/>
</dbReference>
<evidence type="ECO:0000256" key="4">
    <source>
        <dbReference type="ARBA" id="ARBA00022448"/>
    </source>
</evidence>
<accession>A0A835IBN2</accession>
<dbReference type="FunFam" id="3.40.50.2300:FF:000081">
    <property type="entry name" value="Glutamate receptor"/>
    <property type="match status" value="1"/>
</dbReference>
<evidence type="ECO:0000256" key="6">
    <source>
        <dbReference type="ARBA" id="ARBA00022729"/>
    </source>
</evidence>
<keyword evidence="13 15" id="KW-0407">Ion channel</keyword>
<dbReference type="InterPro" id="IPR001320">
    <property type="entry name" value="Iontro_rcpt_C"/>
</dbReference>
<comment type="similarity">
    <text evidence="2 15">Belongs to the glutamate-gated ion channel (TC 1.A.10.1) family.</text>
</comment>
<evidence type="ECO:0000313" key="20">
    <source>
        <dbReference type="Proteomes" id="UP000631114"/>
    </source>
</evidence>
<reference evidence="19 20" key="1">
    <citation type="submission" date="2020-10" db="EMBL/GenBank/DDBJ databases">
        <title>The Coptis chinensis genome and diversification of protoberbering-type alkaloids.</title>
        <authorList>
            <person name="Wang B."/>
            <person name="Shu S."/>
            <person name="Song C."/>
            <person name="Liu Y."/>
        </authorList>
    </citation>
    <scope>NUCLEOTIDE SEQUENCE [LARGE SCALE GENOMIC DNA]</scope>
    <source>
        <strain evidence="19">HL-2020</strain>
        <tissue evidence="19">Leaf</tissue>
    </source>
</reference>
<evidence type="ECO:0000256" key="14">
    <source>
        <dbReference type="ARBA" id="ARBA00049638"/>
    </source>
</evidence>
<dbReference type="PANTHER" id="PTHR34836:SF1">
    <property type="entry name" value="OS09G0428600 PROTEIN"/>
    <property type="match status" value="1"/>
</dbReference>
<comment type="caution">
    <text evidence="19">The sequence shown here is derived from an EMBL/GenBank/DDBJ whole genome shotgun (WGS) entry which is preliminary data.</text>
</comment>
<dbReference type="GO" id="GO:0004930">
    <property type="term" value="F:G protein-coupled receptor activity"/>
    <property type="evidence" value="ECO:0007669"/>
    <property type="project" value="InterPro"/>
</dbReference>
<gene>
    <name evidence="19" type="ORF">IFM89_004314</name>
</gene>
<keyword evidence="6 17" id="KW-0732">Signal</keyword>
<dbReference type="InterPro" id="IPR001828">
    <property type="entry name" value="ANF_lig-bd_rcpt"/>
</dbReference>
<feature type="transmembrane region" description="Helical" evidence="16">
    <location>
        <begin position="564"/>
        <end position="582"/>
    </location>
</feature>
<comment type="function">
    <text evidence="15">Glutamate-gated receptor that probably acts as non-selective cation channel.</text>
</comment>
<dbReference type="SUPFAM" id="SSF53822">
    <property type="entry name" value="Periplasmic binding protein-like I"/>
    <property type="match status" value="1"/>
</dbReference>
<feature type="transmembrane region" description="Helical" evidence="16">
    <location>
        <begin position="775"/>
        <end position="796"/>
    </location>
</feature>
<proteinExistence type="inferred from homology"/>
<organism evidence="19 20">
    <name type="scientific">Coptis chinensis</name>
    <dbReference type="NCBI Taxonomy" id="261450"/>
    <lineage>
        <taxon>Eukaryota</taxon>
        <taxon>Viridiplantae</taxon>
        <taxon>Streptophyta</taxon>
        <taxon>Embryophyta</taxon>
        <taxon>Tracheophyta</taxon>
        <taxon>Spermatophyta</taxon>
        <taxon>Magnoliopsida</taxon>
        <taxon>Ranunculales</taxon>
        <taxon>Ranunculaceae</taxon>
        <taxon>Coptidoideae</taxon>
        <taxon>Coptis</taxon>
    </lineage>
</organism>
<keyword evidence="7 16" id="KW-1133">Transmembrane helix</keyword>
<dbReference type="CDD" id="cd13686">
    <property type="entry name" value="GluR_Plant"/>
    <property type="match status" value="1"/>
</dbReference>
<evidence type="ECO:0000256" key="3">
    <source>
        <dbReference type="ARBA" id="ARBA00011095"/>
    </source>
</evidence>
<dbReference type="AlphaFoldDB" id="A0A835IBN2"/>
<keyword evidence="4 15" id="KW-0813">Transport</keyword>
<feature type="chain" id="PRO_5032714799" description="Glutamate receptor" evidence="17">
    <location>
        <begin position="30"/>
        <end position="859"/>
    </location>
</feature>
<dbReference type="GO" id="GO:0016020">
    <property type="term" value="C:membrane"/>
    <property type="evidence" value="ECO:0007669"/>
    <property type="project" value="UniProtKB-SubCell"/>
</dbReference>
<dbReference type="SUPFAM" id="SSF53850">
    <property type="entry name" value="Periplasmic binding protein-like II"/>
    <property type="match status" value="1"/>
</dbReference>
<dbReference type="InterPro" id="IPR028082">
    <property type="entry name" value="Peripla_BP_I"/>
</dbReference>
<keyword evidence="9 15" id="KW-0472">Membrane</keyword>
<keyword evidence="20" id="KW-1185">Reference proteome</keyword>
<evidence type="ECO:0000256" key="9">
    <source>
        <dbReference type="ARBA" id="ARBA00023136"/>
    </source>
</evidence>
<name>A0A835IBN2_9MAGN</name>
<keyword evidence="8 15" id="KW-0406">Ion transport</keyword>
<evidence type="ECO:0000256" key="16">
    <source>
        <dbReference type="SAM" id="Phobius"/>
    </source>
</evidence>
<dbReference type="InterPro" id="IPR019594">
    <property type="entry name" value="Glu/Gly-bd"/>
</dbReference>
<evidence type="ECO:0000256" key="15">
    <source>
        <dbReference type="PIRNR" id="PIRNR037090"/>
    </source>
</evidence>
<dbReference type="Gene3D" id="3.40.50.2300">
    <property type="match status" value="3"/>
</dbReference>
<dbReference type="Gene3D" id="3.40.190.10">
    <property type="entry name" value="Periplasmic binding protein-like II"/>
    <property type="match status" value="2"/>
</dbReference>
<comment type="subunit">
    <text evidence="3">May form heteromers.</text>
</comment>
<dbReference type="Proteomes" id="UP000631114">
    <property type="component" value="Unassembled WGS sequence"/>
</dbReference>
<dbReference type="FunFam" id="3.40.190.10:FF:000103">
    <property type="entry name" value="Glutamate receptor"/>
    <property type="match status" value="1"/>
</dbReference>
<keyword evidence="12 15" id="KW-1071">Ligand-gated ion channel</keyword>
<evidence type="ECO:0000259" key="18">
    <source>
        <dbReference type="SMART" id="SM00079"/>
    </source>
</evidence>
<dbReference type="Pfam" id="PF10613">
    <property type="entry name" value="Lig_chan-Glu_bd"/>
    <property type="match status" value="1"/>
</dbReference>
<keyword evidence="5 16" id="KW-0812">Transmembrane</keyword>
<evidence type="ECO:0000256" key="12">
    <source>
        <dbReference type="ARBA" id="ARBA00023286"/>
    </source>
</evidence>